<comment type="similarity">
    <text evidence="1">Belongs to the class-I pyridoxal-phosphate-dependent aminotransferase family.</text>
</comment>
<dbReference type="InterPro" id="IPR004838">
    <property type="entry name" value="NHTrfase_class1_PyrdxlP-BS"/>
</dbReference>
<dbReference type="EMBL" id="BLJY01000016">
    <property type="protein sequence ID" value="GFF21683.1"/>
    <property type="molecule type" value="Genomic_DNA"/>
</dbReference>
<gene>
    <name evidence="4" type="ORF">ATEIFO6365_0016000400</name>
</gene>
<dbReference type="PANTHER" id="PTHR43795:SF63">
    <property type="entry name" value="PUTATIVE (AFU_ORTHOLOGUE AFUA_4G00630)-RELATED"/>
    <property type="match status" value="1"/>
</dbReference>
<proteinExistence type="inferred from homology"/>
<dbReference type="Gene3D" id="3.90.1150.10">
    <property type="entry name" value="Aspartate Aminotransferase, domain 1"/>
    <property type="match status" value="1"/>
</dbReference>
<organism evidence="4 5">
    <name type="scientific">Aspergillus terreus</name>
    <dbReference type="NCBI Taxonomy" id="33178"/>
    <lineage>
        <taxon>Eukaryota</taxon>
        <taxon>Fungi</taxon>
        <taxon>Dikarya</taxon>
        <taxon>Ascomycota</taxon>
        <taxon>Pezizomycotina</taxon>
        <taxon>Eurotiomycetes</taxon>
        <taxon>Eurotiomycetidae</taxon>
        <taxon>Eurotiales</taxon>
        <taxon>Aspergillaceae</taxon>
        <taxon>Aspergillus</taxon>
        <taxon>Aspergillus subgen. Circumdati</taxon>
    </lineage>
</organism>
<dbReference type="Pfam" id="PF00155">
    <property type="entry name" value="Aminotran_1_2"/>
    <property type="match status" value="2"/>
</dbReference>
<dbReference type="InterPro" id="IPR015421">
    <property type="entry name" value="PyrdxlP-dep_Trfase_major"/>
</dbReference>
<dbReference type="InterPro" id="IPR015422">
    <property type="entry name" value="PyrdxlP-dep_Trfase_small"/>
</dbReference>
<dbReference type="Gene3D" id="3.40.640.10">
    <property type="entry name" value="Type I PLP-dependent aspartate aminotransferase-like (Major domain)"/>
    <property type="match status" value="2"/>
</dbReference>
<keyword evidence="5" id="KW-1185">Reference proteome</keyword>
<evidence type="ECO:0000313" key="4">
    <source>
        <dbReference type="EMBL" id="GFF21683.1"/>
    </source>
</evidence>
<name>A0A5M3ZHA1_ASPTE</name>
<dbReference type="GO" id="GO:0008483">
    <property type="term" value="F:transaminase activity"/>
    <property type="evidence" value="ECO:0007669"/>
    <property type="project" value="TreeGrafter"/>
</dbReference>
<keyword evidence="4" id="KW-0808">Transferase</keyword>
<dbReference type="Proteomes" id="UP000452235">
    <property type="component" value="Unassembled WGS sequence"/>
</dbReference>
<dbReference type="OrthoDB" id="7042322at2759"/>
<dbReference type="CDD" id="cd00609">
    <property type="entry name" value="AAT_like"/>
    <property type="match status" value="1"/>
</dbReference>
<sequence length="317" mass="35761">MAENTLLHDTLLEYIQANVRFSPIHLTYYNGSMGSKALRTAMSHFVNRHFNPFRPVEPHQIAMTNGCSSAIEQLSWTFLNPGEAVLLGKPYYSTFIPDISLRPEAVVVTVEFGDLDPLSPEVVDHYDRAAADFEAHTERRRRQMHLISDEIYALSLWENRVDKDCKFDPSDSVLSRDTTGLIDANLMHVLWGMSKDFGANGLRVGAIISQSSPDLHVAQRSLSLYAFVSGFSDKITASTLRDDNFTDLYINTNQKKLSDAHEFFIRMLKQHGIEYATGANAGSFLWINLGKKYMERHAGKEAKASDITDIIHQELCI</sequence>
<dbReference type="PROSITE" id="PS00105">
    <property type="entry name" value="AA_TRANSFER_CLASS_1"/>
    <property type="match status" value="1"/>
</dbReference>
<dbReference type="GO" id="GO:0030170">
    <property type="term" value="F:pyridoxal phosphate binding"/>
    <property type="evidence" value="ECO:0007669"/>
    <property type="project" value="InterPro"/>
</dbReference>
<evidence type="ECO:0000256" key="1">
    <source>
        <dbReference type="ARBA" id="ARBA00007441"/>
    </source>
</evidence>
<dbReference type="VEuPathDB" id="FungiDB:ATEG_07545"/>
<keyword evidence="2" id="KW-0663">Pyridoxal phosphate</keyword>
<reference evidence="4 5" key="1">
    <citation type="submission" date="2020-01" db="EMBL/GenBank/DDBJ databases">
        <title>Aspergillus terreus IFO 6365 whole genome shotgun sequence.</title>
        <authorList>
            <person name="Kanamasa S."/>
            <person name="Takahashi H."/>
        </authorList>
    </citation>
    <scope>NUCLEOTIDE SEQUENCE [LARGE SCALE GENOMIC DNA]</scope>
    <source>
        <strain evidence="4 5">IFO 6365</strain>
    </source>
</reference>
<dbReference type="InterPro" id="IPR050478">
    <property type="entry name" value="Ethylene_sulfur-biosynth"/>
</dbReference>
<dbReference type="InterPro" id="IPR004839">
    <property type="entry name" value="Aminotransferase_I/II_large"/>
</dbReference>
<accession>A0A5M3ZHA1</accession>
<dbReference type="InterPro" id="IPR015424">
    <property type="entry name" value="PyrdxlP-dep_Trfase"/>
</dbReference>
<dbReference type="AlphaFoldDB" id="A0A5M3ZHA1"/>
<dbReference type="PANTHER" id="PTHR43795">
    <property type="entry name" value="BIFUNCTIONAL ASPARTATE AMINOTRANSFERASE AND GLUTAMATE/ASPARTATE-PREPHENATE AMINOTRANSFERASE-RELATED"/>
    <property type="match status" value="1"/>
</dbReference>
<evidence type="ECO:0000259" key="3">
    <source>
        <dbReference type="Pfam" id="PF00155"/>
    </source>
</evidence>
<comment type="caution">
    <text evidence="4">The sequence shown here is derived from an EMBL/GenBank/DDBJ whole genome shotgun (WGS) entry which is preliminary data.</text>
</comment>
<evidence type="ECO:0000313" key="5">
    <source>
        <dbReference type="Proteomes" id="UP000452235"/>
    </source>
</evidence>
<evidence type="ECO:0000256" key="2">
    <source>
        <dbReference type="ARBA" id="ARBA00022898"/>
    </source>
</evidence>
<dbReference type="SUPFAM" id="SSF53383">
    <property type="entry name" value="PLP-dependent transferases"/>
    <property type="match status" value="1"/>
</dbReference>
<protein>
    <submittedName>
        <fullName evidence="4">PLP-dependent transferase</fullName>
    </submittedName>
</protein>
<feature type="domain" description="Aminotransferase class I/classII large" evidence="3">
    <location>
        <begin position="2"/>
        <end position="111"/>
    </location>
</feature>
<dbReference type="PRINTS" id="PR00753">
    <property type="entry name" value="ACCSYNTHASE"/>
</dbReference>
<dbReference type="GO" id="GO:0006520">
    <property type="term" value="P:amino acid metabolic process"/>
    <property type="evidence" value="ECO:0007669"/>
    <property type="project" value="TreeGrafter"/>
</dbReference>
<feature type="domain" description="Aminotransferase class I/classII large" evidence="3">
    <location>
        <begin position="141"/>
        <end position="292"/>
    </location>
</feature>